<dbReference type="InterPro" id="IPR001647">
    <property type="entry name" value="HTH_TetR"/>
</dbReference>
<dbReference type="GO" id="GO:0003677">
    <property type="term" value="F:DNA binding"/>
    <property type="evidence" value="ECO:0007669"/>
    <property type="project" value="UniProtKB-UniRule"/>
</dbReference>
<feature type="DNA-binding region" description="H-T-H motif" evidence="2">
    <location>
        <begin position="29"/>
        <end position="48"/>
    </location>
</feature>
<dbReference type="Pfam" id="PF00440">
    <property type="entry name" value="TetR_N"/>
    <property type="match status" value="1"/>
</dbReference>
<evidence type="ECO:0000256" key="1">
    <source>
        <dbReference type="ARBA" id="ARBA00023125"/>
    </source>
</evidence>
<feature type="domain" description="HTH tetR-type" evidence="3">
    <location>
        <begin position="6"/>
        <end position="66"/>
    </location>
</feature>
<dbReference type="InterPro" id="IPR009057">
    <property type="entry name" value="Homeodomain-like_sf"/>
</dbReference>
<comment type="caution">
    <text evidence="4">The sequence shown here is derived from an EMBL/GenBank/DDBJ whole genome shotgun (WGS) entry which is preliminary data.</text>
</comment>
<name>A0A939GJW2_9BACT</name>
<proteinExistence type="predicted"/>
<organism evidence="4 5">
    <name type="scientific">Fibrella rubiginis</name>
    <dbReference type="NCBI Taxonomy" id="2817060"/>
    <lineage>
        <taxon>Bacteria</taxon>
        <taxon>Pseudomonadati</taxon>
        <taxon>Bacteroidota</taxon>
        <taxon>Cytophagia</taxon>
        <taxon>Cytophagales</taxon>
        <taxon>Spirosomataceae</taxon>
        <taxon>Fibrella</taxon>
    </lineage>
</organism>
<dbReference type="Proteomes" id="UP000664034">
    <property type="component" value="Unassembled WGS sequence"/>
</dbReference>
<dbReference type="PROSITE" id="PS50977">
    <property type="entry name" value="HTH_TETR_2"/>
    <property type="match status" value="1"/>
</dbReference>
<evidence type="ECO:0000256" key="2">
    <source>
        <dbReference type="PROSITE-ProRule" id="PRU00335"/>
    </source>
</evidence>
<dbReference type="AlphaFoldDB" id="A0A939GJW2"/>
<sequence length="222" mass="25185">MTRDRIQTENRLIDAIHELLTEEGLDQIKINKVAQHAKVNKILIYRYFGGIDGLINAYYNKYKPVVDTPPIDVDRLRGAPIDEFFQACCDYVITEFRLLRENPQAQSFLKNDLMAYQPGVANPYADEKESQLRNTIDELSSLIQTDYGRPFSAIILSGMTLLTFMAQDKRTVFGIDLGTDEGWIEIEKTLQRIYYALAELNKSRIGGNVMLPSSPPSGKDVA</sequence>
<dbReference type="SUPFAM" id="SSF46689">
    <property type="entry name" value="Homeodomain-like"/>
    <property type="match status" value="1"/>
</dbReference>
<gene>
    <name evidence="4" type="ORF">J2I47_24225</name>
</gene>
<keyword evidence="1 2" id="KW-0238">DNA-binding</keyword>
<evidence type="ECO:0000313" key="5">
    <source>
        <dbReference type="Proteomes" id="UP000664034"/>
    </source>
</evidence>
<protein>
    <submittedName>
        <fullName evidence="4">TetR family transcriptional regulator</fullName>
    </submittedName>
</protein>
<dbReference type="Gene3D" id="1.10.357.10">
    <property type="entry name" value="Tetracycline Repressor, domain 2"/>
    <property type="match status" value="1"/>
</dbReference>
<evidence type="ECO:0000313" key="4">
    <source>
        <dbReference type="EMBL" id="MBO0939676.1"/>
    </source>
</evidence>
<evidence type="ECO:0000259" key="3">
    <source>
        <dbReference type="PROSITE" id="PS50977"/>
    </source>
</evidence>
<reference evidence="4" key="1">
    <citation type="submission" date="2021-03" db="EMBL/GenBank/DDBJ databases">
        <title>Fibrella sp. HMF5335 genome sequencing and assembly.</title>
        <authorList>
            <person name="Kang H."/>
            <person name="Kim H."/>
            <person name="Bae S."/>
            <person name="Joh K."/>
        </authorList>
    </citation>
    <scope>NUCLEOTIDE SEQUENCE</scope>
    <source>
        <strain evidence="4">HMF5335</strain>
    </source>
</reference>
<dbReference type="RefSeq" id="WP_207367204.1">
    <property type="nucleotide sequence ID" value="NZ_JAFMYV010000016.1"/>
</dbReference>
<dbReference type="EMBL" id="JAFMYV010000016">
    <property type="protein sequence ID" value="MBO0939676.1"/>
    <property type="molecule type" value="Genomic_DNA"/>
</dbReference>
<accession>A0A939GJW2</accession>
<keyword evidence="5" id="KW-1185">Reference proteome</keyword>